<sequence>MSERASVGGFLFSAGDEAWVTCHTYRDRTPILAFYAPSADLRVTSVSGRGQVTDGDLRFAESFAEAATAYLADTQRLHAEQSRPVADDPSEGSEAA</sequence>
<gene>
    <name evidence="1" type="ORF">ACFOVU_18120</name>
</gene>
<dbReference type="RefSeq" id="WP_378535193.1">
    <property type="nucleotide sequence ID" value="NZ_JBHSBH010000012.1"/>
</dbReference>
<proteinExistence type="predicted"/>
<reference evidence="2" key="1">
    <citation type="journal article" date="2019" name="Int. J. Syst. Evol. Microbiol.">
        <title>The Global Catalogue of Microorganisms (GCM) 10K type strain sequencing project: providing services to taxonomists for standard genome sequencing and annotation.</title>
        <authorList>
            <consortium name="The Broad Institute Genomics Platform"/>
            <consortium name="The Broad Institute Genome Sequencing Center for Infectious Disease"/>
            <person name="Wu L."/>
            <person name="Ma J."/>
        </authorList>
    </citation>
    <scope>NUCLEOTIDE SEQUENCE [LARGE SCALE GENOMIC DNA]</scope>
    <source>
        <strain evidence="2">TBRC 1826</strain>
    </source>
</reference>
<keyword evidence="2" id="KW-1185">Reference proteome</keyword>
<protein>
    <submittedName>
        <fullName evidence="1">Uncharacterized protein</fullName>
    </submittedName>
</protein>
<organism evidence="1 2">
    <name type="scientific">Nocardiopsis sediminis</name>
    <dbReference type="NCBI Taxonomy" id="1778267"/>
    <lineage>
        <taxon>Bacteria</taxon>
        <taxon>Bacillati</taxon>
        <taxon>Actinomycetota</taxon>
        <taxon>Actinomycetes</taxon>
        <taxon>Streptosporangiales</taxon>
        <taxon>Nocardiopsidaceae</taxon>
        <taxon>Nocardiopsis</taxon>
    </lineage>
</organism>
<comment type="caution">
    <text evidence="1">The sequence shown here is derived from an EMBL/GenBank/DDBJ whole genome shotgun (WGS) entry which is preliminary data.</text>
</comment>
<name>A0ABV8FS86_9ACTN</name>
<dbReference type="EMBL" id="JBHSBH010000012">
    <property type="protein sequence ID" value="MFC3997857.1"/>
    <property type="molecule type" value="Genomic_DNA"/>
</dbReference>
<dbReference type="Proteomes" id="UP001595847">
    <property type="component" value="Unassembled WGS sequence"/>
</dbReference>
<accession>A0ABV8FS86</accession>
<evidence type="ECO:0000313" key="1">
    <source>
        <dbReference type="EMBL" id="MFC3997857.1"/>
    </source>
</evidence>
<evidence type="ECO:0000313" key="2">
    <source>
        <dbReference type="Proteomes" id="UP001595847"/>
    </source>
</evidence>